<protein>
    <submittedName>
        <fullName evidence="1">DNA-binding protein</fullName>
    </submittedName>
</protein>
<name>A0A1V4HVK3_NITVU</name>
<dbReference type="EMBL" id="MWPQ01000051">
    <property type="protein sequence ID" value="OPH82008.1"/>
    <property type="molecule type" value="Genomic_DNA"/>
</dbReference>
<dbReference type="GO" id="GO:0003677">
    <property type="term" value="F:DNA binding"/>
    <property type="evidence" value="ECO:0007669"/>
    <property type="project" value="UniProtKB-KW"/>
</dbReference>
<reference evidence="1 2" key="1">
    <citation type="submission" date="2017-02" db="EMBL/GenBank/DDBJ databases">
        <title>Genome sequence of the nitrite-oxidizing bacterium Nitrobacter vulgaris strain Ab1.</title>
        <authorList>
            <person name="Mellbye B.L."/>
            <person name="Davis E.W."/>
            <person name="Spieck E."/>
            <person name="Chang J.H."/>
            <person name="Bottomley P.J."/>
            <person name="Sayavedra-Soto L.A."/>
        </authorList>
    </citation>
    <scope>NUCLEOTIDE SEQUENCE [LARGE SCALE GENOMIC DNA]</scope>
    <source>
        <strain evidence="1 2">Ab1</strain>
    </source>
</reference>
<dbReference type="SUPFAM" id="SSF52540">
    <property type="entry name" value="P-loop containing nucleoside triphosphate hydrolases"/>
    <property type="match status" value="1"/>
</dbReference>
<keyword evidence="2" id="KW-1185">Reference proteome</keyword>
<dbReference type="InterPro" id="IPR052732">
    <property type="entry name" value="Cell-binding_unc_protein"/>
</dbReference>
<comment type="caution">
    <text evidence="1">The sequence shown here is derived from an EMBL/GenBank/DDBJ whole genome shotgun (WGS) entry which is preliminary data.</text>
</comment>
<organism evidence="1 2">
    <name type="scientific">Nitrobacter vulgaris</name>
    <dbReference type="NCBI Taxonomy" id="29421"/>
    <lineage>
        <taxon>Bacteria</taxon>
        <taxon>Pseudomonadati</taxon>
        <taxon>Pseudomonadota</taxon>
        <taxon>Alphaproteobacteria</taxon>
        <taxon>Hyphomicrobiales</taxon>
        <taxon>Nitrobacteraceae</taxon>
        <taxon>Nitrobacter</taxon>
    </lineage>
</organism>
<dbReference type="Proteomes" id="UP000189940">
    <property type="component" value="Unassembled WGS sequence"/>
</dbReference>
<dbReference type="OrthoDB" id="9810277at2"/>
<dbReference type="Gene3D" id="3.40.50.300">
    <property type="entry name" value="P-loop containing nucleotide triphosphate hydrolases"/>
    <property type="match status" value="1"/>
</dbReference>
<evidence type="ECO:0000313" key="1">
    <source>
        <dbReference type="EMBL" id="OPH82008.1"/>
    </source>
</evidence>
<sequence length="532" mass="58352">MTSPATQDTAIQREVFAFLAASATHGGADVRRIDTHAAVVFLAGDRALKVKRAIRLPVLDYSTLAKRKASCDEEIRINRQSAPQIYRRVVAITQGHDGSLSIDGDGQPVEYAVEMKRFDERLTLDHLAQAGALDLALIVDLADAIATSHRTASVVTADRWICSLPSIIADNTSAFHASGCLPANTIDKLDARSRTELSRVRACLRERGRLGLVRRCHGDLHLANIVLIGHKPVLFDAIEFDPVIASIDILYDLSFTVMDILRYGRRLEANILFNRYLTTTLEDNLDGIAALPLFMSIRAAIRANVLLARLGGPSADRPNTDEATIRLSARSYFDLAHQLILPSPPTLVAIGGLSGTGKTVLARALADAIEPPPGAVILRSDITRKEHFRVHETQRLPTTSYQPQVTATIYRILTERAAKILSQGHSVIVDAVFAKSTERNAVAAIARNLNLPFFGFFLVSDLTTRMKRVRQRVGDASDATLDLVKQQEDYNIGLLDWHVIDASGTPEHTLQRCKETLGMAEPHLLPTSLEPP</sequence>
<dbReference type="InterPro" id="IPR027417">
    <property type="entry name" value="P-loop_NTPase"/>
</dbReference>
<dbReference type="SUPFAM" id="SSF56112">
    <property type="entry name" value="Protein kinase-like (PK-like)"/>
    <property type="match status" value="1"/>
</dbReference>
<dbReference type="Pfam" id="PF13671">
    <property type="entry name" value="AAA_33"/>
    <property type="match status" value="1"/>
</dbReference>
<proteinExistence type="predicted"/>
<evidence type="ECO:0000313" key="2">
    <source>
        <dbReference type="Proteomes" id="UP000189940"/>
    </source>
</evidence>
<dbReference type="PANTHER" id="PTHR43883:SF1">
    <property type="entry name" value="GLUCONOKINASE"/>
    <property type="match status" value="1"/>
</dbReference>
<accession>A0A1V4HVK3</accession>
<dbReference type="PANTHER" id="PTHR43883">
    <property type="entry name" value="SLR0207 PROTEIN"/>
    <property type="match status" value="1"/>
</dbReference>
<keyword evidence="1" id="KW-0238">DNA-binding</keyword>
<dbReference type="STRING" id="29421.B2M20_14735"/>
<gene>
    <name evidence="1" type="ORF">B2M20_14735</name>
</gene>
<dbReference type="AlphaFoldDB" id="A0A1V4HVK3"/>
<dbReference type="InterPro" id="IPR011009">
    <property type="entry name" value="Kinase-like_dom_sf"/>
</dbReference>
<dbReference type="RefSeq" id="WP_079447793.1">
    <property type="nucleotide sequence ID" value="NZ_MWPQ01000051.1"/>
</dbReference>